<dbReference type="GO" id="GO:0006417">
    <property type="term" value="P:regulation of translation"/>
    <property type="evidence" value="ECO:0007669"/>
    <property type="project" value="UniProtKB-UniRule"/>
</dbReference>
<feature type="compositionally biased region" description="Polar residues" evidence="2">
    <location>
        <begin position="516"/>
        <end position="526"/>
    </location>
</feature>
<feature type="region of interest" description="Disordered" evidence="2">
    <location>
        <begin position="692"/>
        <end position="784"/>
    </location>
</feature>
<dbReference type="Pfam" id="PF05741">
    <property type="entry name" value="zf-nanos"/>
    <property type="match status" value="1"/>
</dbReference>
<dbReference type="Gene3D" id="4.10.60.30">
    <property type="entry name" value="Nanos, RNA-binding domain"/>
    <property type="match status" value="1"/>
</dbReference>
<feature type="region of interest" description="Disordered" evidence="2">
    <location>
        <begin position="494"/>
        <end position="526"/>
    </location>
</feature>
<accession>A0A8S1FFJ0</accession>
<dbReference type="GO" id="GO:0003723">
    <property type="term" value="F:RNA binding"/>
    <property type="evidence" value="ECO:0007669"/>
    <property type="project" value="UniProtKB-UniRule"/>
</dbReference>
<keyword evidence="1" id="KW-0863">Zinc-finger</keyword>
<gene>
    <name evidence="4" type="ORF">CBOVIS_LOCUS12691</name>
</gene>
<dbReference type="InterPro" id="IPR024161">
    <property type="entry name" value="Znf_nanos-typ"/>
</dbReference>
<feature type="domain" description="Nanos-type" evidence="3">
    <location>
        <begin position="637"/>
        <end position="691"/>
    </location>
</feature>
<feature type="region of interest" description="Disordered" evidence="2">
    <location>
        <begin position="562"/>
        <end position="621"/>
    </location>
</feature>
<comment type="caution">
    <text evidence="4">The sequence shown here is derived from an EMBL/GenBank/DDBJ whole genome shotgun (WGS) entry which is preliminary data.</text>
</comment>
<feature type="compositionally biased region" description="Polar residues" evidence="2">
    <location>
        <begin position="332"/>
        <end position="346"/>
    </location>
</feature>
<proteinExistence type="inferred from homology"/>
<evidence type="ECO:0000256" key="2">
    <source>
        <dbReference type="SAM" id="MobiDB-lite"/>
    </source>
</evidence>
<dbReference type="InterPro" id="IPR038129">
    <property type="entry name" value="Nanos_sf"/>
</dbReference>
<feature type="compositionally biased region" description="Basic and acidic residues" evidence="2">
    <location>
        <begin position="562"/>
        <end position="572"/>
    </location>
</feature>
<protein>
    <recommendedName>
        <fullName evidence="3">Nanos-type domain-containing protein</fullName>
    </recommendedName>
</protein>
<feature type="compositionally biased region" description="Polar residues" evidence="2">
    <location>
        <begin position="1"/>
        <end position="46"/>
    </location>
</feature>
<evidence type="ECO:0000259" key="3">
    <source>
        <dbReference type="PROSITE" id="PS51522"/>
    </source>
</evidence>
<feature type="compositionally biased region" description="Polar residues" evidence="2">
    <location>
        <begin position="140"/>
        <end position="157"/>
    </location>
</feature>
<dbReference type="PROSITE" id="PS51522">
    <property type="entry name" value="ZF_NANOS"/>
    <property type="match status" value="1"/>
</dbReference>
<feature type="region of interest" description="Disordered" evidence="2">
    <location>
        <begin position="1"/>
        <end position="178"/>
    </location>
</feature>
<evidence type="ECO:0000313" key="5">
    <source>
        <dbReference type="Proteomes" id="UP000494206"/>
    </source>
</evidence>
<dbReference type="EMBL" id="CADEPM010000013">
    <property type="protein sequence ID" value="CAB3411283.1"/>
    <property type="molecule type" value="Genomic_DNA"/>
</dbReference>
<keyword evidence="5" id="KW-1185">Reference proteome</keyword>
<keyword evidence="1" id="KW-0862">Zinc</keyword>
<dbReference type="AlphaFoldDB" id="A0A8S1FFJ0"/>
<evidence type="ECO:0000256" key="1">
    <source>
        <dbReference type="PROSITE-ProRule" id="PRU00855"/>
    </source>
</evidence>
<name>A0A8S1FFJ0_9PELO</name>
<feature type="compositionally biased region" description="Basic and acidic residues" evidence="2">
    <location>
        <begin position="692"/>
        <end position="704"/>
    </location>
</feature>
<feature type="region of interest" description="Disordered" evidence="2">
    <location>
        <begin position="307"/>
        <end position="370"/>
    </location>
</feature>
<feature type="compositionally biased region" description="Basic and acidic residues" evidence="2">
    <location>
        <begin position="729"/>
        <end position="742"/>
    </location>
</feature>
<dbReference type="GO" id="GO:0008270">
    <property type="term" value="F:zinc ion binding"/>
    <property type="evidence" value="ECO:0007669"/>
    <property type="project" value="UniProtKB-KW"/>
</dbReference>
<feature type="compositionally biased region" description="Polar residues" evidence="2">
    <location>
        <begin position="103"/>
        <end position="112"/>
    </location>
</feature>
<keyword evidence="1" id="KW-0694">RNA-binding</keyword>
<sequence>MSGTVFQPQRQPYNNSKTNNQKYEFSESPTNNIRPSQPNTTRTTPDSGLGADDQNKHERAPPGFANQQTTYYSDQRKMRGQQPPVGGPNNTYEQPPPGPGPMQYSQEGNTFDSRPPPDQAYPPYEGAMPARGMQRVYPGQQYSMDNNTGYDDQNGNGQYVMHPQNEGYDHPQNYGPQSGNVPMLNPTYEQNQMDPNQMYPHPQGGYNGMTRPPPPPPQAYQQTVYAGTPMQPGGQFPPGPNQFRQAPPPQMHPQVHPMNMQVPQQQAHVPNPYYVQQPISAYMAQPSQASTPNLFMPMPIPRVFRATDISSSSGPSDKDRGQNYAKSKRNTRFSGSQQNDKTQEMTPDQVIGPYEPQPAQPPQQQQASQEFAPNMQAQQYQGGPQRVMAAPMAYTPHGYPQEQMQMQHVAAYPGQPNCPPVQGMPMQNVQMIPPNAQQNAPYQQHYPSAPIQGPAMYQHPYQSSAPQPLISNNPIMQGYAPRGGHVAMNQQGYAPFARGGRGRGRGSYRGDHSFHSRQNSNQSYDGRAHYQNTSYRQYVEPTQEPVPDEEIAMLSNRVERLEPASNARKESPNKQLLKLNESKMKESPETPDIEEVAKPENTSPVSADEVKEEVTTTEDDEQKLLQEQTKKLGKELVCYKCLSEKKPKSVYESHTIRKPNGACWCPSLRAQVCEICGATGDNAHPNIMCPEKKTAEKQEPENVRSESASSRDSSRVRDTDPQDPISSRRNSERESHSYESRGRGRGGSNGGNRGVFSSRGGYRGGNRGNNSRGGGKGGYDNRKH</sequence>
<keyword evidence="1" id="KW-0479">Metal-binding</keyword>
<comment type="similarity">
    <text evidence="1">Belongs to the nanos family.</text>
</comment>
<evidence type="ECO:0000313" key="4">
    <source>
        <dbReference type="EMBL" id="CAB3411283.1"/>
    </source>
</evidence>
<dbReference type="OrthoDB" id="5870823at2759"/>
<reference evidence="4 5" key="1">
    <citation type="submission" date="2020-04" db="EMBL/GenBank/DDBJ databases">
        <authorList>
            <person name="Laetsch R D."/>
            <person name="Stevens L."/>
            <person name="Kumar S."/>
            <person name="Blaxter L. M."/>
        </authorList>
    </citation>
    <scope>NUCLEOTIDE SEQUENCE [LARGE SCALE GENOMIC DNA]</scope>
</reference>
<keyword evidence="1" id="KW-0810">Translation regulation</keyword>
<feature type="compositionally biased region" description="Gly residues" evidence="2">
    <location>
        <begin position="761"/>
        <end position="778"/>
    </location>
</feature>
<dbReference type="Proteomes" id="UP000494206">
    <property type="component" value="Unassembled WGS sequence"/>
</dbReference>
<organism evidence="4 5">
    <name type="scientific">Caenorhabditis bovis</name>
    <dbReference type="NCBI Taxonomy" id="2654633"/>
    <lineage>
        <taxon>Eukaryota</taxon>
        <taxon>Metazoa</taxon>
        <taxon>Ecdysozoa</taxon>
        <taxon>Nematoda</taxon>
        <taxon>Chromadorea</taxon>
        <taxon>Rhabditida</taxon>
        <taxon>Rhabditina</taxon>
        <taxon>Rhabditomorpha</taxon>
        <taxon>Rhabditoidea</taxon>
        <taxon>Rhabditidae</taxon>
        <taxon>Peloderinae</taxon>
        <taxon>Caenorhabditis</taxon>
    </lineage>
</organism>